<dbReference type="AlphaFoldDB" id="A0A1I3YWV4"/>
<feature type="region of interest" description="Disordered" evidence="2">
    <location>
        <begin position="1"/>
        <end position="32"/>
    </location>
</feature>
<proteinExistence type="predicted"/>
<keyword evidence="3" id="KW-0472">Membrane</keyword>
<keyword evidence="3" id="KW-0812">Transmembrane</keyword>
<keyword evidence="4" id="KW-0808">Transferase</keyword>
<dbReference type="Proteomes" id="UP000198725">
    <property type="component" value="Unassembled WGS sequence"/>
</dbReference>
<feature type="transmembrane region" description="Helical" evidence="3">
    <location>
        <begin position="38"/>
        <end position="57"/>
    </location>
</feature>
<dbReference type="GO" id="GO:0008168">
    <property type="term" value="F:methyltransferase activity"/>
    <property type="evidence" value="ECO:0007669"/>
    <property type="project" value="UniProtKB-KW"/>
</dbReference>
<dbReference type="PANTHER" id="PTHR38043">
    <property type="entry name" value="PROTEIN HEMX"/>
    <property type="match status" value="1"/>
</dbReference>
<evidence type="ECO:0000256" key="3">
    <source>
        <dbReference type="SAM" id="Phobius"/>
    </source>
</evidence>
<organism evidence="4 5">
    <name type="scientific">Rhodanobacter glycinis</name>
    <dbReference type="NCBI Taxonomy" id="582702"/>
    <lineage>
        <taxon>Bacteria</taxon>
        <taxon>Pseudomonadati</taxon>
        <taxon>Pseudomonadota</taxon>
        <taxon>Gammaproteobacteria</taxon>
        <taxon>Lysobacterales</taxon>
        <taxon>Rhodanobacteraceae</taxon>
        <taxon>Rhodanobacter</taxon>
    </lineage>
</organism>
<sequence length="377" mass="39379">MSQDDLTRDPAAPTGAPSDSRRAKVAAAPPRRSGGGTLTLALLLALLAIAGTGYVGWQQWRQMQHRGASERAATDMQQRVSVLEHTLAGVSSNGSSLQQRLNDAEQVNNALREQLLGQNDRLRALESAVGKLSEKTLSGHDAMLLDNTESLLRMGQQRYELFHDARGAAAAYALAEQTLAAVDDQAFAGLRQSIEAERNALLQSAPASRDAMLASVAQLRADAVKLPLKPLDSDATPDQGAWARVSRALSSVISIHRDNGAPLAVADAGLVRELLGLDLAQAQAALLARDAAAADAALKRADASLVASFDAQADEVKQAHAQIATLLQQIKPAAPVQLGAALSELRNLRSVHALAGSNTSPSTAAPAPASSSHGAQP</sequence>
<evidence type="ECO:0000313" key="4">
    <source>
        <dbReference type="EMBL" id="SFK36328.1"/>
    </source>
</evidence>
<dbReference type="GO" id="GO:0032259">
    <property type="term" value="P:methylation"/>
    <property type="evidence" value="ECO:0007669"/>
    <property type="project" value="UniProtKB-KW"/>
</dbReference>
<feature type="coiled-coil region" evidence="1">
    <location>
        <begin position="94"/>
        <end position="128"/>
    </location>
</feature>
<dbReference type="RefSeq" id="WP_092701254.1">
    <property type="nucleotide sequence ID" value="NZ_FOSR01000002.1"/>
</dbReference>
<evidence type="ECO:0000256" key="2">
    <source>
        <dbReference type="SAM" id="MobiDB-lite"/>
    </source>
</evidence>
<name>A0A1I3YWV4_9GAMM</name>
<dbReference type="PANTHER" id="PTHR38043:SF1">
    <property type="entry name" value="PROTEIN HEMX"/>
    <property type="match status" value="1"/>
</dbReference>
<keyword evidence="1" id="KW-0175">Coiled coil</keyword>
<dbReference type="Pfam" id="PF04375">
    <property type="entry name" value="HemX"/>
    <property type="match status" value="1"/>
</dbReference>
<dbReference type="InterPro" id="IPR007470">
    <property type="entry name" value="HemX"/>
</dbReference>
<feature type="region of interest" description="Disordered" evidence="2">
    <location>
        <begin position="356"/>
        <end position="377"/>
    </location>
</feature>
<evidence type="ECO:0000256" key="1">
    <source>
        <dbReference type="SAM" id="Coils"/>
    </source>
</evidence>
<keyword evidence="5" id="KW-1185">Reference proteome</keyword>
<protein>
    <submittedName>
        <fullName evidence="4">Uroporphyrin-3 C-methyltransferase</fullName>
    </submittedName>
</protein>
<keyword evidence="4" id="KW-0489">Methyltransferase</keyword>
<evidence type="ECO:0000313" key="5">
    <source>
        <dbReference type="Proteomes" id="UP000198725"/>
    </source>
</evidence>
<gene>
    <name evidence="4" type="ORF">SAMN05192579_10283</name>
</gene>
<accession>A0A1I3YWV4</accession>
<keyword evidence="3" id="KW-1133">Transmembrane helix</keyword>
<reference evidence="5" key="1">
    <citation type="submission" date="2016-10" db="EMBL/GenBank/DDBJ databases">
        <authorList>
            <person name="Varghese N."/>
            <person name="Submissions S."/>
        </authorList>
    </citation>
    <scope>NUCLEOTIDE SEQUENCE [LARGE SCALE GENOMIC DNA]</scope>
    <source>
        <strain evidence="5">MO64</strain>
    </source>
</reference>
<dbReference type="EMBL" id="FOSR01000002">
    <property type="protein sequence ID" value="SFK36328.1"/>
    <property type="molecule type" value="Genomic_DNA"/>
</dbReference>